<accession>A0A3B0Z1Q6</accession>
<proteinExistence type="predicted"/>
<dbReference type="Pfam" id="PF26343">
    <property type="entry name" value="VapC50_C"/>
    <property type="match status" value="1"/>
</dbReference>
<dbReference type="EMBL" id="UOFP01000101">
    <property type="protein sequence ID" value="VAW85601.1"/>
    <property type="molecule type" value="Genomic_DNA"/>
</dbReference>
<dbReference type="Pfam" id="PF13470">
    <property type="entry name" value="PIN_3"/>
    <property type="match status" value="1"/>
</dbReference>
<feature type="domain" description="VapC50 C-terminal" evidence="2">
    <location>
        <begin position="129"/>
        <end position="182"/>
    </location>
</feature>
<feature type="domain" description="PIN" evidence="1">
    <location>
        <begin position="5"/>
        <end position="111"/>
    </location>
</feature>
<reference evidence="3" key="1">
    <citation type="submission" date="2018-06" db="EMBL/GenBank/DDBJ databases">
        <authorList>
            <person name="Zhirakovskaya E."/>
        </authorList>
    </citation>
    <scope>NUCLEOTIDE SEQUENCE</scope>
</reference>
<evidence type="ECO:0000259" key="2">
    <source>
        <dbReference type="Pfam" id="PF26343"/>
    </source>
</evidence>
<dbReference type="InterPro" id="IPR002716">
    <property type="entry name" value="PIN_dom"/>
</dbReference>
<dbReference type="AlphaFoldDB" id="A0A3B0Z1Q6"/>
<dbReference type="InterPro" id="IPR058652">
    <property type="entry name" value="VapC50_C"/>
</dbReference>
<name>A0A3B0Z1Q6_9ZZZZ</name>
<protein>
    <submittedName>
        <fullName evidence="3">Uncharacterized protein</fullName>
    </submittedName>
</protein>
<organism evidence="3">
    <name type="scientific">hydrothermal vent metagenome</name>
    <dbReference type="NCBI Taxonomy" id="652676"/>
    <lineage>
        <taxon>unclassified sequences</taxon>
        <taxon>metagenomes</taxon>
        <taxon>ecological metagenomes</taxon>
    </lineage>
</organism>
<sequence length="188" mass="21054">MAFVVLLDANVLYPATMRDFLITLATIGLYSAKWTEQIHDEWTRNLIKNRPELDPEALARTQKLMNRAVPDSLVTGHEPLIQGLALPDSDDRHVLAAAIRCGAQVIVTQNLKDFPTNALDQYGIEAIHPDEFLEYQFGLRPELVIKAAKAQRARLQNPPQTAEEFLERLAAQGLVVTAKKLASFKELI</sequence>
<evidence type="ECO:0000313" key="3">
    <source>
        <dbReference type="EMBL" id="VAW85601.1"/>
    </source>
</evidence>
<gene>
    <name evidence="3" type="ORF">MNBD_GAMMA18-1227</name>
</gene>
<evidence type="ECO:0000259" key="1">
    <source>
        <dbReference type="Pfam" id="PF13470"/>
    </source>
</evidence>